<dbReference type="InterPro" id="IPR016047">
    <property type="entry name" value="M23ase_b-sheet_dom"/>
</dbReference>
<dbReference type="CDD" id="cd12797">
    <property type="entry name" value="M23_peptidase"/>
    <property type="match status" value="1"/>
</dbReference>
<dbReference type="RefSeq" id="WP_090994107.1">
    <property type="nucleotide sequence ID" value="NZ_FOPP01000006.1"/>
</dbReference>
<dbReference type="GO" id="GO:0004222">
    <property type="term" value="F:metalloendopeptidase activity"/>
    <property type="evidence" value="ECO:0007669"/>
    <property type="project" value="TreeGrafter"/>
</dbReference>
<dbReference type="SUPFAM" id="SSF51261">
    <property type="entry name" value="Duplicated hybrid motif"/>
    <property type="match status" value="1"/>
</dbReference>
<feature type="domain" description="M23ase beta-sheet core" evidence="2">
    <location>
        <begin position="147"/>
        <end position="176"/>
    </location>
</feature>
<proteinExistence type="predicted"/>
<feature type="domain" description="M23ase beta-sheet core" evidence="2">
    <location>
        <begin position="60"/>
        <end position="126"/>
    </location>
</feature>
<reference evidence="3 4" key="1">
    <citation type="submission" date="2016-10" db="EMBL/GenBank/DDBJ databases">
        <authorList>
            <person name="de Groot N.N."/>
        </authorList>
    </citation>
    <scope>NUCLEOTIDE SEQUENCE [LARGE SCALE GENOMIC DNA]</scope>
    <source>
        <strain evidence="3 4">DSM 18684</strain>
    </source>
</reference>
<accession>A0A1I2XVW4</accession>
<keyword evidence="1" id="KW-0732">Signal</keyword>
<dbReference type="InterPro" id="IPR011055">
    <property type="entry name" value="Dup_hybrid_motif"/>
</dbReference>
<evidence type="ECO:0000256" key="1">
    <source>
        <dbReference type="SAM" id="SignalP"/>
    </source>
</evidence>
<name>A0A1I2XVW4_9SPHI</name>
<evidence type="ECO:0000259" key="2">
    <source>
        <dbReference type="Pfam" id="PF01551"/>
    </source>
</evidence>
<protein>
    <submittedName>
        <fullName evidence="3">Peptidase family M23</fullName>
    </submittedName>
</protein>
<dbReference type="AlphaFoldDB" id="A0A1I2XVW4"/>
<dbReference type="PANTHER" id="PTHR21666:SF270">
    <property type="entry name" value="MUREIN HYDROLASE ACTIVATOR ENVC"/>
    <property type="match status" value="1"/>
</dbReference>
<evidence type="ECO:0000313" key="3">
    <source>
        <dbReference type="EMBL" id="SFH17545.1"/>
    </source>
</evidence>
<keyword evidence="4" id="KW-1185">Reference proteome</keyword>
<dbReference type="EMBL" id="FOPP01000006">
    <property type="protein sequence ID" value="SFH17545.1"/>
    <property type="molecule type" value="Genomic_DNA"/>
</dbReference>
<dbReference type="PANTHER" id="PTHR21666">
    <property type="entry name" value="PEPTIDASE-RELATED"/>
    <property type="match status" value="1"/>
</dbReference>
<feature type="chain" id="PRO_5011504278" evidence="1">
    <location>
        <begin position="23"/>
        <end position="576"/>
    </location>
</feature>
<evidence type="ECO:0000313" key="4">
    <source>
        <dbReference type="Proteomes" id="UP000199666"/>
    </source>
</evidence>
<organism evidence="3 4">
    <name type="scientific">Pedobacter insulae</name>
    <dbReference type="NCBI Taxonomy" id="414048"/>
    <lineage>
        <taxon>Bacteria</taxon>
        <taxon>Pseudomonadati</taxon>
        <taxon>Bacteroidota</taxon>
        <taxon>Sphingobacteriia</taxon>
        <taxon>Sphingobacteriales</taxon>
        <taxon>Sphingobacteriaceae</taxon>
        <taxon>Pedobacter</taxon>
    </lineage>
</organism>
<gene>
    <name evidence="3" type="ORF">SAMN04489864_10670</name>
</gene>
<dbReference type="Gene3D" id="2.70.70.10">
    <property type="entry name" value="Glucose Permease (Domain IIA)"/>
    <property type="match status" value="1"/>
</dbReference>
<dbReference type="STRING" id="414048.SAMN04489864_10670"/>
<dbReference type="InterPro" id="IPR050570">
    <property type="entry name" value="Cell_wall_metabolism_enzyme"/>
</dbReference>
<dbReference type="OrthoDB" id="9810477at2"/>
<feature type="signal peptide" evidence="1">
    <location>
        <begin position="1"/>
        <end position="22"/>
    </location>
</feature>
<dbReference type="Pfam" id="PF01551">
    <property type="entry name" value="Peptidase_M23"/>
    <property type="match status" value="2"/>
</dbReference>
<dbReference type="Proteomes" id="UP000199666">
    <property type="component" value="Unassembled WGS sequence"/>
</dbReference>
<sequence length="576" mass="64695">MHYKSQIALYVTAFILSAANCAAQKIYSDHKYPLTDFRQPLDISPPALAGSFGELRTNHFHSGIDFRTNQKIGYPVYAVADGYVARLRVQNSGFGLALYLNHSNGYTSVYGHLSRFNPKIGQEVKNIQYRNKRYEIDEFPNADLMPVRKGDIIAYSGNTGSSGGPHLHFELRDTKTEATINPQLLGIQIPDNIPPVITAMYVYRLNEQPFNEFTPKQYFQVTGNNGKYNLNKVKTINLSGEVGFGIVATDKHNGMSGINGVYSIELALDGDIIYTSALERFSFENSRAINSHLDYPALLTYKRSIQKSFVDPGNPLQIYSNLINQGRVSFNDGKLHQLQYILTDAKGNKSTLIFNVQADTKATITSPATPAEITFAFNKVNEFVNDEIKVVFPKGTLYNDLNFIYKKLPKPQTNAFSPIHQIQNNLTPLHLGFELSIKADSSLTKHQNKALIVNTNRSSQGGTFENGYIKTTVKTFGNFFIAIDTIAPVIIPINLSQGKNMKNISKMTFKIKDNLSGIKSFNGYIDGKWILMEFDTKTATLWHTFDERTSSGKHDLALQVVDMKDNIKRYAIEFYK</sequence>